<sequence>MTPVDPQPARSGRTTGAWGRFRRWRRSRPFWGGLLTVLAGVELFVSGKLTLAGLSLAVGPTGFLSWIIPVGLVTCGLLIWFSPSQRLFYAIIAAVTAVYSLKGLNLGGFFLGMLLGMVGSALAFAWTPTARPAPAEPAGDDDLTGPAGGDEFAGAEAVPAPRPAAADRTLVDELLPARDEGPPPGTPGARHRAVGFTAIGLTLAGLLTVQGPAPVRAAPTCPSTASATPSGRPAAPAPTPTGPTPTSATPSPADPTPGPTQGSGHLIGDLLDGIGDLLTGGRRTSTEPTSAPSGTPTAGASPGPDATSPTPTGSPKAGDPAPSTPAGRPSACPVPRPTTDPTPTPPGTARVTPGAPLPRIAADPGQPRVAEQPSKLTGTKVTMTGLRFAGIVELPTASGKLRALKFSMRRAVTDDFLLRAGGPAGTTAGYATKRLTVQGDVDFYATRFVGRLLGIKITLTPNLPIPNGIPITLPISITFTDPVIDLAYVSSNTLTAQPALRLTLT</sequence>
<dbReference type="AlphaFoldDB" id="A0A1C4ZL61"/>
<evidence type="ECO:0000256" key="2">
    <source>
        <dbReference type="SAM" id="Phobius"/>
    </source>
</evidence>
<evidence type="ECO:0000313" key="3">
    <source>
        <dbReference type="EMBL" id="SCF33665.1"/>
    </source>
</evidence>
<evidence type="ECO:0000313" key="4">
    <source>
        <dbReference type="Proteomes" id="UP000199504"/>
    </source>
</evidence>
<feature type="transmembrane region" description="Helical" evidence="2">
    <location>
        <begin position="63"/>
        <end position="82"/>
    </location>
</feature>
<keyword evidence="4" id="KW-1185">Reference proteome</keyword>
<keyword evidence="2" id="KW-1133">Transmembrane helix</keyword>
<feature type="compositionally biased region" description="Polar residues" evidence="1">
    <location>
        <begin position="286"/>
        <end position="298"/>
    </location>
</feature>
<feature type="transmembrane region" description="Helical" evidence="2">
    <location>
        <begin position="30"/>
        <end position="51"/>
    </location>
</feature>
<dbReference type="PRINTS" id="PR01217">
    <property type="entry name" value="PRICHEXTENSN"/>
</dbReference>
<dbReference type="EMBL" id="FMCX01000006">
    <property type="protein sequence ID" value="SCF33665.1"/>
    <property type="molecule type" value="Genomic_DNA"/>
</dbReference>
<feature type="compositionally biased region" description="Low complexity" evidence="1">
    <location>
        <begin position="154"/>
        <end position="163"/>
    </location>
</feature>
<gene>
    <name evidence="3" type="ORF">GA0070564_10615</name>
</gene>
<proteinExistence type="predicted"/>
<reference evidence="4" key="1">
    <citation type="submission" date="2016-06" db="EMBL/GenBank/DDBJ databases">
        <authorList>
            <person name="Varghese N."/>
            <person name="Submissions Spin"/>
        </authorList>
    </citation>
    <scope>NUCLEOTIDE SEQUENCE [LARGE SCALE GENOMIC DNA]</scope>
    <source>
        <strain evidence="4">DSM 44830</strain>
    </source>
</reference>
<feature type="region of interest" description="Disordered" evidence="1">
    <location>
        <begin position="133"/>
        <end position="163"/>
    </location>
</feature>
<keyword evidence="2" id="KW-0472">Membrane</keyword>
<feature type="compositionally biased region" description="Low complexity" evidence="1">
    <location>
        <begin position="266"/>
        <end position="283"/>
    </location>
</feature>
<feature type="compositionally biased region" description="Low complexity" evidence="1">
    <location>
        <begin position="217"/>
        <end position="234"/>
    </location>
</feature>
<feature type="transmembrane region" description="Helical" evidence="2">
    <location>
        <begin position="103"/>
        <end position="126"/>
    </location>
</feature>
<organism evidence="3 4">
    <name type="scientific">Micromonospora mirobrigensis</name>
    <dbReference type="NCBI Taxonomy" id="262898"/>
    <lineage>
        <taxon>Bacteria</taxon>
        <taxon>Bacillati</taxon>
        <taxon>Actinomycetota</taxon>
        <taxon>Actinomycetes</taxon>
        <taxon>Micromonosporales</taxon>
        <taxon>Micromonosporaceae</taxon>
        <taxon>Micromonospora</taxon>
    </lineage>
</organism>
<keyword evidence="2" id="KW-0812">Transmembrane</keyword>
<dbReference type="Proteomes" id="UP000199504">
    <property type="component" value="Unassembled WGS sequence"/>
</dbReference>
<dbReference type="Pfam" id="PF19609">
    <property type="entry name" value="DUF6114"/>
    <property type="match status" value="1"/>
</dbReference>
<feature type="region of interest" description="Disordered" evidence="1">
    <location>
        <begin position="216"/>
        <end position="373"/>
    </location>
</feature>
<accession>A0A1C4ZL61</accession>
<dbReference type="InterPro" id="IPR046096">
    <property type="entry name" value="DUF6114"/>
</dbReference>
<evidence type="ECO:0000256" key="1">
    <source>
        <dbReference type="SAM" id="MobiDB-lite"/>
    </source>
</evidence>
<feature type="compositionally biased region" description="Pro residues" evidence="1">
    <location>
        <begin position="332"/>
        <end position="346"/>
    </location>
</feature>
<name>A0A1C4ZL61_9ACTN</name>
<dbReference type="RefSeq" id="WP_091610437.1">
    <property type="nucleotide sequence ID" value="NZ_FMCX01000006.1"/>
</dbReference>
<protein>
    <submittedName>
        <fullName evidence="3">Uncharacterized protein</fullName>
    </submittedName>
</protein>
<dbReference type="STRING" id="262898.GA0070564_10615"/>